<sequence>MREEGDGSIEGEGNFVVETSYVQRTTDTTNVVTAITFNSRSPTVLTKSDGIWYNEKFNSAKMIAIALNTTRLVLKNFADDDDDDDDDDDNDNDNDNDDTLVCTFR</sequence>
<feature type="region of interest" description="Disordered" evidence="1">
    <location>
        <begin position="78"/>
        <end position="105"/>
    </location>
</feature>
<name>A0ABD2D334_VESMC</name>
<organism evidence="2 3">
    <name type="scientific">Vespula maculifrons</name>
    <name type="common">Eastern yellow jacket</name>
    <name type="synonym">Wasp</name>
    <dbReference type="NCBI Taxonomy" id="7453"/>
    <lineage>
        <taxon>Eukaryota</taxon>
        <taxon>Metazoa</taxon>
        <taxon>Ecdysozoa</taxon>
        <taxon>Arthropoda</taxon>
        <taxon>Hexapoda</taxon>
        <taxon>Insecta</taxon>
        <taxon>Pterygota</taxon>
        <taxon>Neoptera</taxon>
        <taxon>Endopterygota</taxon>
        <taxon>Hymenoptera</taxon>
        <taxon>Apocrita</taxon>
        <taxon>Aculeata</taxon>
        <taxon>Vespoidea</taxon>
        <taxon>Vespidae</taxon>
        <taxon>Vespinae</taxon>
        <taxon>Vespula</taxon>
    </lineage>
</organism>
<protein>
    <submittedName>
        <fullName evidence="2">Uncharacterized protein</fullName>
    </submittedName>
</protein>
<dbReference type="EMBL" id="JAYRBN010000001">
    <property type="protein sequence ID" value="KAL2751757.1"/>
    <property type="molecule type" value="Genomic_DNA"/>
</dbReference>
<proteinExistence type="predicted"/>
<feature type="compositionally biased region" description="Acidic residues" evidence="1">
    <location>
        <begin position="79"/>
        <end position="98"/>
    </location>
</feature>
<evidence type="ECO:0000256" key="1">
    <source>
        <dbReference type="SAM" id="MobiDB-lite"/>
    </source>
</evidence>
<reference evidence="2 3" key="1">
    <citation type="journal article" date="2024" name="Ann. Entomol. Soc. Am.">
        <title>Genomic analyses of the southern and eastern yellowjacket wasps (Hymenoptera: Vespidae) reveal evolutionary signatures of social life.</title>
        <authorList>
            <person name="Catto M.A."/>
            <person name="Caine P.B."/>
            <person name="Orr S.E."/>
            <person name="Hunt B.G."/>
            <person name="Goodisman M.A.D."/>
        </authorList>
    </citation>
    <scope>NUCLEOTIDE SEQUENCE [LARGE SCALE GENOMIC DNA]</scope>
    <source>
        <strain evidence="2">232</strain>
        <tissue evidence="2">Head and thorax</tissue>
    </source>
</reference>
<keyword evidence="3" id="KW-1185">Reference proteome</keyword>
<comment type="caution">
    <text evidence="2">The sequence shown here is derived from an EMBL/GenBank/DDBJ whole genome shotgun (WGS) entry which is preliminary data.</text>
</comment>
<dbReference type="AlphaFoldDB" id="A0ABD2D334"/>
<accession>A0ABD2D334</accession>
<evidence type="ECO:0000313" key="3">
    <source>
        <dbReference type="Proteomes" id="UP001607303"/>
    </source>
</evidence>
<dbReference type="Proteomes" id="UP001607303">
    <property type="component" value="Unassembled WGS sequence"/>
</dbReference>
<gene>
    <name evidence="2" type="ORF">V1477_000067</name>
</gene>
<evidence type="ECO:0000313" key="2">
    <source>
        <dbReference type="EMBL" id="KAL2751757.1"/>
    </source>
</evidence>